<dbReference type="PANTHER" id="PTHR43047:SF72">
    <property type="entry name" value="OSMOSENSING HISTIDINE PROTEIN KINASE SLN1"/>
    <property type="match status" value="1"/>
</dbReference>
<feature type="transmembrane region" description="Helical" evidence="7">
    <location>
        <begin position="6"/>
        <end position="25"/>
    </location>
</feature>
<dbReference type="InterPro" id="IPR001789">
    <property type="entry name" value="Sig_transdc_resp-reg_receiver"/>
</dbReference>
<dbReference type="Gene3D" id="1.10.287.130">
    <property type="match status" value="1"/>
</dbReference>
<evidence type="ECO:0000313" key="10">
    <source>
        <dbReference type="EMBL" id="MBS7812120.1"/>
    </source>
</evidence>
<evidence type="ECO:0000313" key="11">
    <source>
        <dbReference type="Proteomes" id="UP000766336"/>
    </source>
</evidence>
<dbReference type="Gene3D" id="3.30.450.20">
    <property type="entry name" value="PAS domain"/>
    <property type="match status" value="2"/>
</dbReference>
<dbReference type="Pfam" id="PF12860">
    <property type="entry name" value="PAS_7"/>
    <property type="match status" value="1"/>
</dbReference>
<feature type="modified residue" description="4-aspartylphosphate" evidence="6">
    <location>
        <position position="757"/>
    </location>
</feature>
<keyword evidence="4" id="KW-0808">Transferase</keyword>
<dbReference type="InterPro" id="IPR011006">
    <property type="entry name" value="CheY-like_superfamily"/>
</dbReference>
<dbReference type="CDD" id="cd17546">
    <property type="entry name" value="REC_hyHK_CKI1_RcsC-like"/>
    <property type="match status" value="1"/>
</dbReference>
<dbReference type="Gene3D" id="3.30.565.10">
    <property type="entry name" value="Histidine kinase-like ATPase, C-terminal domain"/>
    <property type="match status" value="1"/>
</dbReference>
<dbReference type="InterPro" id="IPR004358">
    <property type="entry name" value="Sig_transdc_His_kin-like_C"/>
</dbReference>
<dbReference type="InterPro" id="IPR003594">
    <property type="entry name" value="HATPase_dom"/>
</dbReference>
<dbReference type="SUPFAM" id="SSF47384">
    <property type="entry name" value="Homodimeric domain of signal transducing histidine kinase"/>
    <property type="match status" value="1"/>
</dbReference>
<feature type="transmembrane region" description="Helical" evidence="7">
    <location>
        <begin position="281"/>
        <end position="303"/>
    </location>
</feature>
<evidence type="ECO:0000256" key="1">
    <source>
        <dbReference type="ARBA" id="ARBA00000085"/>
    </source>
</evidence>
<dbReference type="Pfam" id="PF00512">
    <property type="entry name" value="HisKA"/>
    <property type="match status" value="1"/>
</dbReference>
<dbReference type="PROSITE" id="PS50110">
    <property type="entry name" value="RESPONSE_REGULATORY"/>
    <property type="match status" value="1"/>
</dbReference>
<dbReference type="EMBL" id="JAHCDA010000002">
    <property type="protein sequence ID" value="MBS7812120.1"/>
    <property type="molecule type" value="Genomic_DNA"/>
</dbReference>
<evidence type="ECO:0000256" key="7">
    <source>
        <dbReference type="SAM" id="Phobius"/>
    </source>
</evidence>
<evidence type="ECO:0000259" key="9">
    <source>
        <dbReference type="PROSITE" id="PS50110"/>
    </source>
</evidence>
<dbReference type="InterPro" id="IPR005467">
    <property type="entry name" value="His_kinase_dom"/>
</dbReference>
<dbReference type="EC" id="2.7.13.3" evidence="2"/>
<keyword evidence="3 6" id="KW-0597">Phosphoprotein</keyword>
<accession>A0ABS5QGP3</accession>
<feature type="domain" description="Histidine kinase" evidence="8">
    <location>
        <begin position="462"/>
        <end position="679"/>
    </location>
</feature>
<dbReference type="SUPFAM" id="SSF55785">
    <property type="entry name" value="PYP-like sensor domain (PAS domain)"/>
    <property type="match status" value="1"/>
</dbReference>
<dbReference type="InterPro" id="IPR036890">
    <property type="entry name" value="HATPase_C_sf"/>
</dbReference>
<dbReference type="Pfam" id="PF02518">
    <property type="entry name" value="HATPase_c"/>
    <property type="match status" value="1"/>
</dbReference>
<dbReference type="SUPFAM" id="SSF55874">
    <property type="entry name" value="ATPase domain of HSP90 chaperone/DNA topoisomerase II/histidine kinase"/>
    <property type="match status" value="1"/>
</dbReference>
<protein>
    <recommendedName>
        <fullName evidence="2">histidine kinase</fullName>
        <ecNumber evidence="2">2.7.13.3</ecNumber>
    </recommendedName>
</protein>
<dbReference type="SUPFAM" id="SSF52172">
    <property type="entry name" value="CheY-like"/>
    <property type="match status" value="1"/>
</dbReference>
<keyword evidence="5" id="KW-0418">Kinase</keyword>
<comment type="catalytic activity">
    <reaction evidence="1">
        <text>ATP + protein L-histidine = ADP + protein N-phospho-L-histidine.</text>
        <dbReference type="EC" id="2.7.13.3"/>
    </reaction>
</comment>
<dbReference type="Gene3D" id="3.40.50.2300">
    <property type="match status" value="1"/>
</dbReference>
<dbReference type="PANTHER" id="PTHR43047">
    <property type="entry name" value="TWO-COMPONENT HISTIDINE PROTEIN KINASE"/>
    <property type="match status" value="1"/>
</dbReference>
<evidence type="ECO:0000259" key="8">
    <source>
        <dbReference type="PROSITE" id="PS50109"/>
    </source>
</evidence>
<keyword evidence="11" id="KW-1185">Reference proteome</keyword>
<sequence>MNQARLKVLVLGTTAVVLVAIGLLVGRILSRGEGIAVATAQDIVTRSADIAESLLNRHLLQVEGQLASLGELLSQGFLDGEDAVPTSHVLREMTVHSFTYRNLILARLDGIVWASAVEARRDRPISIPADRLLTDFRTESAVIFGPVPHPQSGELMLVMIRRIPAGAGRPDLLAAAEIPTALITSALAPMANPSALRIRLERIDGMVLAAGPGQEMLEGTRLAEPALLIERQSSVVRSRDRQGEGMVFATARAIFYPGLITVAVLPEEAAIGDWLQIRRRVIAGAVAIMALVAAFGTALFMVLSARQRAAMDREAASRRLNDAVERLPDGFVLWDAEDRLVVCNSRYRALMGLGGDVLVPGFRFEELVRFGIQRGLFRSRSSVSIERRVARALQSHKLPRGVFERELSDGRWLRIAQQRMPDGGIVVILAEITAARQTMTALAEARDGADRATAAKSRLLAHISHELRTPLAGLLRLAERLGGADSLSATQSRQVTLVGSTARHLLALANEVLDLASMEAGKLQLNLGPMAPVTVLEDALAMVQPLAEAKDVQLSFMPEGLPAWIEADATRIRQMVLNLLANAVKFTPAGSLVRLDATVHSSPPLLRIEVADQGPGVPETERGRLFTDFTRLAPNQTEGTGLGLSITARLTALMGGRIGYADARGGTGACFWIELPLVLAAEEADGAEDGSPSAPFDAERRLRLLAVDDVAANLAVLQALLAPTGFELETAGDGAAALEAVARAAQACRPFDALLMDVMMPGMDGIEATRRLRALPDGIGQMPVIALTAGAFPEDVAACRAAGMVAHLSKPVQRPQLLGILAEILRAASPHSSGPDGLGALRPLLLAELRRRLDQLDASGMDKAAQLEAMQAVVGTAGHLDRPELVAAARGVLKALRDDDPEAPTLLRRLPLVFREAFPALAAADAA</sequence>
<dbReference type="PRINTS" id="PR00344">
    <property type="entry name" value="BCTRLSENSOR"/>
</dbReference>
<evidence type="ECO:0000256" key="5">
    <source>
        <dbReference type="ARBA" id="ARBA00022777"/>
    </source>
</evidence>
<dbReference type="InterPro" id="IPR036097">
    <property type="entry name" value="HisK_dim/P_sf"/>
</dbReference>
<proteinExistence type="predicted"/>
<dbReference type="SMART" id="SM00387">
    <property type="entry name" value="HATPase_c"/>
    <property type="match status" value="1"/>
</dbReference>
<dbReference type="Proteomes" id="UP000766336">
    <property type="component" value="Unassembled WGS sequence"/>
</dbReference>
<gene>
    <name evidence="10" type="ORF">KHU32_14300</name>
</gene>
<keyword evidence="7" id="KW-1133">Transmembrane helix</keyword>
<dbReference type="RefSeq" id="WP_213670752.1">
    <property type="nucleotide sequence ID" value="NZ_JAHCDA010000002.1"/>
</dbReference>
<dbReference type="CDD" id="cd00082">
    <property type="entry name" value="HisKA"/>
    <property type="match status" value="1"/>
</dbReference>
<dbReference type="InterPro" id="IPR003661">
    <property type="entry name" value="HisK_dim/P_dom"/>
</dbReference>
<dbReference type="SMART" id="SM00388">
    <property type="entry name" value="HisKA"/>
    <property type="match status" value="1"/>
</dbReference>
<organism evidence="10 11">
    <name type="scientific">Roseococcus pinisoli</name>
    <dbReference type="NCBI Taxonomy" id="2835040"/>
    <lineage>
        <taxon>Bacteria</taxon>
        <taxon>Pseudomonadati</taxon>
        <taxon>Pseudomonadota</taxon>
        <taxon>Alphaproteobacteria</taxon>
        <taxon>Acetobacterales</taxon>
        <taxon>Roseomonadaceae</taxon>
        <taxon>Roseococcus</taxon>
    </lineage>
</organism>
<dbReference type="PROSITE" id="PS50109">
    <property type="entry name" value="HIS_KIN"/>
    <property type="match status" value="1"/>
</dbReference>
<evidence type="ECO:0000256" key="2">
    <source>
        <dbReference type="ARBA" id="ARBA00012438"/>
    </source>
</evidence>
<evidence type="ECO:0000256" key="4">
    <source>
        <dbReference type="ARBA" id="ARBA00022679"/>
    </source>
</evidence>
<evidence type="ECO:0000256" key="6">
    <source>
        <dbReference type="PROSITE-ProRule" id="PRU00169"/>
    </source>
</evidence>
<evidence type="ECO:0000256" key="3">
    <source>
        <dbReference type="ARBA" id="ARBA00022553"/>
    </source>
</evidence>
<dbReference type="SMART" id="SM00448">
    <property type="entry name" value="REC"/>
    <property type="match status" value="1"/>
</dbReference>
<feature type="domain" description="Response regulatory" evidence="9">
    <location>
        <begin position="703"/>
        <end position="825"/>
    </location>
</feature>
<name>A0ABS5QGP3_9PROT</name>
<dbReference type="Pfam" id="PF00072">
    <property type="entry name" value="Response_reg"/>
    <property type="match status" value="1"/>
</dbReference>
<reference evidence="10 11" key="1">
    <citation type="submission" date="2021-05" db="EMBL/GenBank/DDBJ databases">
        <title>Roseococcus sp. XZZS9, whole genome shotgun sequencing project.</title>
        <authorList>
            <person name="Zhao G."/>
            <person name="Shen L."/>
        </authorList>
    </citation>
    <scope>NUCLEOTIDE SEQUENCE [LARGE SCALE GENOMIC DNA]</scope>
    <source>
        <strain evidence="10 11">XZZS9</strain>
    </source>
</reference>
<comment type="caution">
    <text evidence="10">The sequence shown here is derived from an EMBL/GenBank/DDBJ whole genome shotgun (WGS) entry which is preliminary data.</text>
</comment>
<keyword evidence="7" id="KW-0812">Transmembrane</keyword>
<dbReference type="InterPro" id="IPR035965">
    <property type="entry name" value="PAS-like_dom_sf"/>
</dbReference>
<keyword evidence="7" id="KW-0472">Membrane</keyword>